<evidence type="ECO:0000313" key="2">
    <source>
        <dbReference type="Proteomes" id="UP000471082"/>
    </source>
</evidence>
<dbReference type="Gene3D" id="3.40.50.150">
    <property type="entry name" value="Vaccinia Virus protein VP39"/>
    <property type="match status" value="1"/>
</dbReference>
<dbReference type="GO" id="GO:0008168">
    <property type="term" value="F:methyltransferase activity"/>
    <property type="evidence" value="ECO:0007669"/>
    <property type="project" value="UniProtKB-KW"/>
</dbReference>
<gene>
    <name evidence="1" type="ORF">G3W61_26585</name>
</gene>
<comment type="caution">
    <text evidence="1">The sequence shown here is derived from an EMBL/GenBank/DDBJ whole genome shotgun (WGS) entry which is preliminary data.</text>
</comment>
<dbReference type="PANTHER" id="PTHR43667">
    <property type="entry name" value="CYCLOPROPANE-FATTY-ACYL-PHOSPHOLIPID SYNTHASE"/>
    <property type="match status" value="1"/>
</dbReference>
<feature type="non-terminal residue" evidence="1">
    <location>
        <position position="1"/>
    </location>
</feature>
<keyword evidence="1" id="KW-0489">Methyltransferase</keyword>
<keyword evidence="1" id="KW-0808">Transferase</keyword>
<sequence length="171" mass="19590">RDYRDLDGRYDRVVSIEMIEAIGHQYLDTYFAKVGSLLADDGEALIQAITIEDHRYAQALRSVDFIKRHIFPGSFIPSVAAMTGAIARASDLRLFNLEDIGPSYALTLRAWRQRFMAQLPQVRALGYDERFIRMWEFYLAYCEAGFLERSIGDVHLWLSKPGARPPQFVPG</sequence>
<dbReference type="GO" id="GO:0032259">
    <property type="term" value="P:methylation"/>
    <property type="evidence" value="ECO:0007669"/>
    <property type="project" value="UniProtKB-KW"/>
</dbReference>
<dbReference type="EMBL" id="JAAGYU010000961">
    <property type="protein sequence ID" value="NEL79794.1"/>
    <property type="molecule type" value="Genomic_DNA"/>
</dbReference>
<dbReference type="AlphaFoldDB" id="A0A7X5N2M2"/>
<dbReference type="Pfam" id="PF02353">
    <property type="entry name" value="CMAS"/>
    <property type="match status" value="1"/>
</dbReference>
<dbReference type="InterPro" id="IPR050723">
    <property type="entry name" value="CFA/CMAS"/>
</dbReference>
<dbReference type="InterPro" id="IPR029063">
    <property type="entry name" value="SAM-dependent_MTases_sf"/>
</dbReference>
<proteinExistence type="predicted"/>
<dbReference type="SUPFAM" id="SSF53335">
    <property type="entry name" value="S-adenosyl-L-methionine-dependent methyltransferases"/>
    <property type="match status" value="1"/>
</dbReference>
<name>A0A7X5N2M2_XANPE</name>
<accession>A0A7X5N2M2</accession>
<reference evidence="1 2" key="1">
    <citation type="submission" date="2019-11" db="EMBL/GenBank/DDBJ databases">
        <title>Genome-resolved metagenomics to study the prevalence of co-infection and intraspecific heterogeneity among plant pathogen metapopulations.</title>
        <authorList>
            <person name="Newberry E."/>
            <person name="Bhandari R."/>
            <person name="Kemble J."/>
            <person name="Sikora E."/>
            <person name="Potnis N."/>
        </authorList>
    </citation>
    <scope>NUCLEOTIDE SEQUENCE [LARGE SCALE GENOMIC DNA]</scope>
    <source>
        <strain evidence="1">Xp_Tom_Tuscaloosa_18b</strain>
    </source>
</reference>
<organism evidence="1 2">
    <name type="scientific">Xanthomonas perforans</name>
    <dbReference type="NCBI Taxonomy" id="442694"/>
    <lineage>
        <taxon>Bacteria</taxon>
        <taxon>Pseudomonadati</taxon>
        <taxon>Pseudomonadota</taxon>
        <taxon>Gammaproteobacteria</taxon>
        <taxon>Lysobacterales</taxon>
        <taxon>Lysobacteraceae</taxon>
        <taxon>Xanthomonas</taxon>
    </lineage>
</organism>
<dbReference type="Proteomes" id="UP000471082">
    <property type="component" value="Unassembled WGS sequence"/>
</dbReference>
<feature type="non-terminal residue" evidence="1">
    <location>
        <position position="171"/>
    </location>
</feature>
<evidence type="ECO:0000313" key="1">
    <source>
        <dbReference type="EMBL" id="NEL79794.1"/>
    </source>
</evidence>
<dbReference type="PANTHER" id="PTHR43667:SF2">
    <property type="entry name" value="FATTY ACID C-METHYL TRANSFERASE"/>
    <property type="match status" value="1"/>
</dbReference>
<protein>
    <submittedName>
        <fullName evidence="1">Class I SAM-dependent methyltransferase</fullName>
    </submittedName>
</protein>